<evidence type="ECO:0000313" key="3">
    <source>
        <dbReference type="Proteomes" id="UP000799438"/>
    </source>
</evidence>
<protein>
    <submittedName>
        <fullName evidence="2">Uncharacterized protein</fullName>
    </submittedName>
</protein>
<evidence type="ECO:0000256" key="1">
    <source>
        <dbReference type="SAM" id="MobiDB-lite"/>
    </source>
</evidence>
<reference evidence="2" key="1">
    <citation type="journal article" date="2020" name="Stud. Mycol.">
        <title>101 Dothideomycetes genomes: a test case for predicting lifestyles and emergence of pathogens.</title>
        <authorList>
            <person name="Haridas S."/>
            <person name="Albert R."/>
            <person name="Binder M."/>
            <person name="Bloem J."/>
            <person name="Labutti K."/>
            <person name="Salamov A."/>
            <person name="Andreopoulos B."/>
            <person name="Baker S."/>
            <person name="Barry K."/>
            <person name="Bills G."/>
            <person name="Bluhm B."/>
            <person name="Cannon C."/>
            <person name="Castanera R."/>
            <person name="Culley D."/>
            <person name="Daum C."/>
            <person name="Ezra D."/>
            <person name="Gonzalez J."/>
            <person name="Henrissat B."/>
            <person name="Kuo A."/>
            <person name="Liang C."/>
            <person name="Lipzen A."/>
            <person name="Lutzoni F."/>
            <person name="Magnuson J."/>
            <person name="Mondo S."/>
            <person name="Nolan M."/>
            <person name="Ohm R."/>
            <person name="Pangilinan J."/>
            <person name="Park H.-J."/>
            <person name="Ramirez L."/>
            <person name="Alfaro M."/>
            <person name="Sun H."/>
            <person name="Tritt A."/>
            <person name="Yoshinaga Y."/>
            <person name="Zwiers L.-H."/>
            <person name="Turgeon B."/>
            <person name="Goodwin S."/>
            <person name="Spatafora J."/>
            <person name="Crous P."/>
            <person name="Grigoriev I."/>
        </authorList>
    </citation>
    <scope>NUCLEOTIDE SEQUENCE</scope>
    <source>
        <strain evidence="2">CBS 121167</strain>
    </source>
</reference>
<name>A0A6A6BH17_9PEZI</name>
<dbReference type="OrthoDB" id="5278621at2759"/>
<keyword evidence="3" id="KW-1185">Reference proteome</keyword>
<feature type="compositionally biased region" description="Gly residues" evidence="1">
    <location>
        <begin position="97"/>
        <end position="116"/>
    </location>
</feature>
<dbReference type="RefSeq" id="XP_033399151.1">
    <property type="nucleotide sequence ID" value="XM_033544080.1"/>
</dbReference>
<evidence type="ECO:0000313" key="2">
    <source>
        <dbReference type="EMBL" id="KAF2143439.1"/>
    </source>
</evidence>
<dbReference type="Proteomes" id="UP000799438">
    <property type="component" value="Unassembled WGS sequence"/>
</dbReference>
<dbReference type="EMBL" id="ML995482">
    <property type="protein sequence ID" value="KAF2143439.1"/>
    <property type="molecule type" value="Genomic_DNA"/>
</dbReference>
<dbReference type="GeneID" id="54301576"/>
<sequence>MQHTESTKAMHRGANAAIFSTEFTTALHEDAVDRAESPLPSKMAANLTGGPSPAFSAQGAVGKQFTPEGSVGGMAQKLGGPFDAKGAIGKQFTEQGSIGGMVQDGGSDGSGGGLRK</sequence>
<proteinExistence type="predicted"/>
<organism evidence="2 3">
    <name type="scientific">Aplosporella prunicola CBS 121167</name>
    <dbReference type="NCBI Taxonomy" id="1176127"/>
    <lineage>
        <taxon>Eukaryota</taxon>
        <taxon>Fungi</taxon>
        <taxon>Dikarya</taxon>
        <taxon>Ascomycota</taxon>
        <taxon>Pezizomycotina</taxon>
        <taxon>Dothideomycetes</taxon>
        <taxon>Dothideomycetes incertae sedis</taxon>
        <taxon>Botryosphaeriales</taxon>
        <taxon>Aplosporellaceae</taxon>
        <taxon>Aplosporella</taxon>
    </lineage>
</organism>
<dbReference type="AlphaFoldDB" id="A0A6A6BH17"/>
<gene>
    <name evidence="2" type="ORF">K452DRAFT_317579</name>
</gene>
<accession>A0A6A6BH17</accession>
<feature type="region of interest" description="Disordered" evidence="1">
    <location>
        <begin position="29"/>
        <end position="116"/>
    </location>
</feature>